<name>A0A4V2FTE7_9BURK</name>
<protein>
    <submittedName>
        <fullName evidence="1">Uncharacterized protein</fullName>
    </submittedName>
</protein>
<keyword evidence="2" id="KW-1185">Reference proteome</keyword>
<proteinExistence type="predicted"/>
<dbReference type="EMBL" id="SHKP01000006">
    <property type="protein sequence ID" value="RZT97875.1"/>
    <property type="molecule type" value="Genomic_DNA"/>
</dbReference>
<evidence type="ECO:0000313" key="2">
    <source>
        <dbReference type="Proteomes" id="UP000293671"/>
    </source>
</evidence>
<dbReference type="Proteomes" id="UP000293671">
    <property type="component" value="Unassembled WGS sequence"/>
</dbReference>
<comment type="caution">
    <text evidence="1">The sequence shown here is derived from an EMBL/GenBank/DDBJ whole genome shotgun (WGS) entry which is preliminary data.</text>
</comment>
<sequence length="32" mass="3947">MRIHRDEMYIVISKPKRRSWKAGFVHFIPISF</sequence>
<reference evidence="1 2" key="1">
    <citation type="submission" date="2019-02" db="EMBL/GenBank/DDBJ databases">
        <title>Genomic Encyclopedia of Type Strains, Phase IV (KMG-IV): sequencing the most valuable type-strain genomes for metagenomic binning, comparative biology and taxonomic classification.</title>
        <authorList>
            <person name="Goeker M."/>
        </authorList>
    </citation>
    <scope>NUCLEOTIDE SEQUENCE [LARGE SCALE GENOMIC DNA]</scope>
    <source>
        <strain evidence="1 2">DSM 19570</strain>
    </source>
</reference>
<dbReference type="AlphaFoldDB" id="A0A4V2FTE7"/>
<accession>A0A4V2FTE7</accession>
<evidence type="ECO:0000313" key="1">
    <source>
        <dbReference type="EMBL" id="RZT97875.1"/>
    </source>
</evidence>
<organism evidence="1 2">
    <name type="scientific">Rivibacter subsaxonicus</name>
    <dbReference type="NCBI Taxonomy" id="457575"/>
    <lineage>
        <taxon>Bacteria</taxon>
        <taxon>Pseudomonadati</taxon>
        <taxon>Pseudomonadota</taxon>
        <taxon>Betaproteobacteria</taxon>
        <taxon>Burkholderiales</taxon>
        <taxon>Rivibacter</taxon>
    </lineage>
</organism>
<gene>
    <name evidence="1" type="ORF">EV670_2275</name>
</gene>